<evidence type="ECO:0008006" key="4">
    <source>
        <dbReference type="Google" id="ProtNLM"/>
    </source>
</evidence>
<dbReference type="AlphaFoldDB" id="A0AAD7X4B3"/>
<protein>
    <recommendedName>
        <fullName evidence="4">CxC1-like cysteine cluster associated with KDZ transposases domain-containing protein</fullName>
    </recommendedName>
</protein>
<name>A0AAD7X4B3_9APHY</name>
<dbReference type="PANTHER" id="PTHR33096:SF1">
    <property type="entry name" value="CXC1-LIKE CYSTEINE CLUSTER ASSOCIATED WITH KDZ TRANSPOSASES DOMAIN-CONTAINING PROTEIN"/>
    <property type="match status" value="1"/>
</dbReference>
<dbReference type="PANTHER" id="PTHR33096">
    <property type="entry name" value="CXC2 DOMAIN-CONTAINING PROTEIN"/>
    <property type="match status" value="1"/>
</dbReference>
<dbReference type="Proteomes" id="UP001215151">
    <property type="component" value="Unassembled WGS sequence"/>
</dbReference>
<sequence length="820" mass="93489">MLRHARPKTLQEGSPTLCSVQHAMHLKLNVPQQLRARLARTATIQRDAAQTTVIAMAQQGYLAASPISPSLAITFNTLEHFRLLRLRKPSFSIEAFAKVLCDSYALPYRRRYRTALSDCFDVYLAILRNIDKRLKVALKRDSPEWCVHNACPACCYKLDGEQPLTFARMLALDGNNSLKRVAKFGDRNMADLREFTESDYFLSVDYVDRYKDEINTDDSDSDDDNDDDFGECTKHWKSAARDEDKKMWGIFDESGIFASACRHGFILWITDMIRSGELAKYPLAIVAKALDVLGPKLLIGYDIGCSFGGTIKRSSLGPEFRRLEYRACVNAFHGYSHSHRCQTQHHPSVIEGTGLEDLETMERIFSASNQLASITRYASRFHRRVIIDMFFKQWDEDKYANLATMLLNNYRQALKTVDEESAAVNEALKVLQCTNDDLARWQTKEAAYFATVGTEDPANAAAVEYVTLLRELRNIETQLTSSMSSFMTSIPADFTFASPATSQSTSNPIYYTEAAQTRRTETKRRLLREKWEHVLRDVIEVEVRMGIDTRWRPEMPEYVATMKYITERDYQVALEKLHGLVVQRLFELHTMNISQTAYKVRTYIAKNLQRRSKAIRSAISRYNNAAQALNPPRPALDWAKVTHYTFLDEFELLRDTRNDIRAKPWAQPLARETMKKARRVARAREEIVRCNIEVRRLHTHIVDENAALQQVMSEARSNGDAISGPLEVFCTRRKRVNARLLAVIYQIHELTGYSGTKDTGRRYGASGPPGSEASNTEASGGYLDMQNEIGEVIQGEEDDAMDDAEMAEMAKLVNFKMNIS</sequence>
<reference evidence="2" key="1">
    <citation type="submission" date="2022-11" db="EMBL/GenBank/DDBJ databases">
        <title>Genome Sequence of Cubamyces cubensis.</title>
        <authorList>
            <person name="Buettner E."/>
        </authorList>
    </citation>
    <scope>NUCLEOTIDE SEQUENCE</scope>
    <source>
        <strain evidence="2">MPL-01</strain>
    </source>
</reference>
<proteinExistence type="predicted"/>
<dbReference type="EMBL" id="JAPEVG010001028">
    <property type="protein sequence ID" value="KAJ8454198.1"/>
    <property type="molecule type" value="Genomic_DNA"/>
</dbReference>
<evidence type="ECO:0000313" key="2">
    <source>
        <dbReference type="EMBL" id="KAJ8454198.1"/>
    </source>
</evidence>
<comment type="caution">
    <text evidence="2">The sequence shown here is derived from an EMBL/GenBank/DDBJ whole genome shotgun (WGS) entry which is preliminary data.</text>
</comment>
<dbReference type="InterPro" id="IPR040521">
    <property type="entry name" value="KDZ"/>
</dbReference>
<keyword evidence="3" id="KW-1185">Reference proteome</keyword>
<gene>
    <name evidence="2" type="ORF">ONZ51_g13169</name>
</gene>
<feature type="region of interest" description="Disordered" evidence="1">
    <location>
        <begin position="756"/>
        <end position="779"/>
    </location>
</feature>
<accession>A0AAD7X4B3</accession>
<evidence type="ECO:0000313" key="3">
    <source>
        <dbReference type="Proteomes" id="UP001215151"/>
    </source>
</evidence>
<evidence type="ECO:0000256" key="1">
    <source>
        <dbReference type="SAM" id="MobiDB-lite"/>
    </source>
</evidence>
<organism evidence="2 3">
    <name type="scientific">Trametes cubensis</name>
    <dbReference type="NCBI Taxonomy" id="1111947"/>
    <lineage>
        <taxon>Eukaryota</taxon>
        <taxon>Fungi</taxon>
        <taxon>Dikarya</taxon>
        <taxon>Basidiomycota</taxon>
        <taxon>Agaricomycotina</taxon>
        <taxon>Agaricomycetes</taxon>
        <taxon>Polyporales</taxon>
        <taxon>Polyporaceae</taxon>
        <taxon>Trametes</taxon>
    </lineage>
</organism>
<dbReference type="Pfam" id="PF18758">
    <property type="entry name" value="KDZ"/>
    <property type="match status" value="1"/>
</dbReference>